<gene>
    <name evidence="1" type="ORF">F7725_013825</name>
</gene>
<proteinExistence type="predicted"/>
<dbReference type="AlphaFoldDB" id="A0A7J5YXB1"/>
<name>A0A7J5YXB1_DISMA</name>
<reference evidence="1 2" key="1">
    <citation type="submission" date="2020-03" db="EMBL/GenBank/DDBJ databases">
        <title>Dissostichus mawsoni Genome sequencing and assembly.</title>
        <authorList>
            <person name="Park H."/>
        </authorList>
    </citation>
    <scope>NUCLEOTIDE SEQUENCE [LARGE SCALE GENOMIC DNA]</scope>
    <source>
        <strain evidence="1">DM0001</strain>
        <tissue evidence="1">Muscle</tissue>
    </source>
</reference>
<keyword evidence="2" id="KW-1185">Reference proteome</keyword>
<evidence type="ECO:0000313" key="1">
    <source>
        <dbReference type="EMBL" id="KAF3853137.1"/>
    </source>
</evidence>
<dbReference type="EMBL" id="JAAKFY010000008">
    <property type="protein sequence ID" value="KAF3853137.1"/>
    <property type="molecule type" value="Genomic_DNA"/>
</dbReference>
<comment type="caution">
    <text evidence="1">The sequence shown here is derived from an EMBL/GenBank/DDBJ whole genome shotgun (WGS) entry which is preliminary data.</text>
</comment>
<sequence>MQPFPVQSLQDGVQLGQADRQAAVGVLHLLHQSFIHTAPPITLSLTPAAQTPCSKRGGQHLHQLVGNAALPHAVNQSLDVPEAVNRRKLQQSFPVALQSHLLERLVRDLLNLQTEQFFRSVFENVLQKSFRSSALVPQQCRVSSLTQPANTSLCAASVMSTPNFTAKKGRDCGHTEATRTRRFDTSHF</sequence>
<evidence type="ECO:0000313" key="2">
    <source>
        <dbReference type="Proteomes" id="UP000518266"/>
    </source>
</evidence>
<organism evidence="1 2">
    <name type="scientific">Dissostichus mawsoni</name>
    <name type="common">Antarctic cod</name>
    <dbReference type="NCBI Taxonomy" id="36200"/>
    <lineage>
        <taxon>Eukaryota</taxon>
        <taxon>Metazoa</taxon>
        <taxon>Chordata</taxon>
        <taxon>Craniata</taxon>
        <taxon>Vertebrata</taxon>
        <taxon>Euteleostomi</taxon>
        <taxon>Actinopterygii</taxon>
        <taxon>Neopterygii</taxon>
        <taxon>Teleostei</taxon>
        <taxon>Neoteleostei</taxon>
        <taxon>Acanthomorphata</taxon>
        <taxon>Eupercaria</taxon>
        <taxon>Perciformes</taxon>
        <taxon>Notothenioidei</taxon>
        <taxon>Nototheniidae</taxon>
        <taxon>Dissostichus</taxon>
    </lineage>
</organism>
<dbReference type="Proteomes" id="UP000518266">
    <property type="component" value="Unassembled WGS sequence"/>
</dbReference>
<accession>A0A7J5YXB1</accession>
<protein>
    <submittedName>
        <fullName evidence="1">Uncharacterized protein</fullName>
    </submittedName>
</protein>